<keyword evidence="3" id="KW-1185">Reference proteome</keyword>
<evidence type="ECO:0000313" key="3">
    <source>
        <dbReference type="Proteomes" id="UP000198901"/>
    </source>
</evidence>
<dbReference type="Pfam" id="PF13460">
    <property type="entry name" value="NAD_binding_10"/>
    <property type="match status" value="1"/>
</dbReference>
<dbReference type="RefSeq" id="WP_143010982.1">
    <property type="nucleotide sequence ID" value="NZ_FNGS01000001.1"/>
</dbReference>
<dbReference type="InterPro" id="IPR016040">
    <property type="entry name" value="NAD(P)-bd_dom"/>
</dbReference>
<reference evidence="2 3" key="1">
    <citation type="submission" date="2016-10" db="EMBL/GenBank/DDBJ databases">
        <authorList>
            <person name="de Groot N.N."/>
        </authorList>
    </citation>
    <scope>NUCLEOTIDE SEQUENCE [LARGE SCALE GENOMIC DNA]</scope>
    <source>
        <strain evidence="2 3">DSM 21668</strain>
    </source>
</reference>
<dbReference type="CDD" id="cd05269">
    <property type="entry name" value="TMR_SDR_a"/>
    <property type="match status" value="1"/>
</dbReference>
<gene>
    <name evidence="2" type="ORF">SAMN04488090_0274</name>
</gene>
<dbReference type="PANTHER" id="PTHR47129:SF1">
    <property type="entry name" value="NMRA-LIKE DOMAIN-CONTAINING PROTEIN"/>
    <property type="match status" value="1"/>
</dbReference>
<evidence type="ECO:0000313" key="2">
    <source>
        <dbReference type="EMBL" id="SDL18377.1"/>
    </source>
</evidence>
<dbReference type="EMBL" id="FNGS01000001">
    <property type="protein sequence ID" value="SDL18377.1"/>
    <property type="molecule type" value="Genomic_DNA"/>
</dbReference>
<dbReference type="PANTHER" id="PTHR47129">
    <property type="entry name" value="QUINONE OXIDOREDUCTASE 2"/>
    <property type="match status" value="1"/>
</dbReference>
<dbReference type="OrthoDB" id="9780595at2"/>
<feature type="domain" description="NAD(P)-binding" evidence="1">
    <location>
        <begin position="7"/>
        <end position="188"/>
    </location>
</feature>
<dbReference type="SUPFAM" id="SSF51735">
    <property type="entry name" value="NAD(P)-binding Rossmann-fold domains"/>
    <property type="match status" value="1"/>
</dbReference>
<dbReference type="Gene3D" id="3.90.25.10">
    <property type="entry name" value="UDP-galactose 4-epimerase, domain 1"/>
    <property type="match status" value="1"/>
</dbReference>
<sequence length="287" mass="32025">MIALTAASGGLGYATLLHLLSTGRPVVAIVRDPERLRTRLDAETTDLSELIIRQADYNDPGSLDDALRGVTHLLQVSASDIGEQAERQESNVVEAACRQGVRHMVYTSTLHPEYDAHFQSAVQCRRTEDQIRQSGMTYTFFRNSMYFETLPLFIGAGWEEGTILLPVGGGKVSFVSREDIAEALARVLVSSGYENQAYNITGEEAFTFADVADLLTALRQRPFRFTDLSADAWKAALPEGMMPEEMADWFLSMLTGIRYQEFSTVSDSLQTLLNRPRRTLSSYLRHV</sequence>
<dbReference type="STRING" id="563176.SAMN04488090_0274"/>
<protein>
    <submittedName>
        <fullName evidence="2">NAD(P)H dehydrogenase (Quinone)</fullName>
    </submittedName>
</protein>
<organism evidence="2 3">
    <name type="scientific">Siphonobacter aquaeclarae</name>
    <dbReference type="NCBI Taxonomy" id="563176"/>
    <lineage>
        <taxon>Bacteria</taxon>
        <taxon>Pseudomonadati</taxon>
        <taxon>Bacteroidota</taxon>
        <taxon>Cytophagia</taxon>
        <taxon>Cytophagales</taxon>
        <taxon>Cytophagaceae</taxon>
        <taxon>Siphonobacter</taxon>
    </lineage>
</organism>
<dbReference type="Gene3D" id="3.40.50.720">
    <property type="entry name" value="NAD(P)-binding Rossmann-like Domain"/>
    <property type="match status" value="1"/>
</dbReference>
<dbReference type="InterPro" id="IPR052718">
    <property type="entry name" value="NmrA-type_oxidoreductase"/>
</dbReference>
<name>A0A1G9HZF5_9BACT</name>
<proteinExistence type="predicted"/>
<evidence type="ECO:0000259" key="1">
    <source>
        <dbReference type="Pfam" id="PF13460"/>
    </source>
</evidence>
<dbReference type="Proteomes" id="UP000198901">
    <property type="component" value="Unassembled WGS sequence"/>
</dbReference>
<dbReference type="AlphaFoldDB" id="A0A1G9HZF5"/>
<dbReference type="InterPro" id="IPR036291">
    <property type="entry name" value="NAD(P)-bd_dom_sf"/>
</dbReference>
<accession>A0A1G9HZF5</accession>